<dbReference type="Gene3D" id="3.30.1380.20">
    <property type="entry name" value="Trafficking protein particle complex subunit 3"/>
    <property type="match status" value="1"/>
</dbReference>
<accession>A0A917XYS5</accession>
<comment type="caution">
    <text evidence="1">The sequence shown here is derived from an EMBL/GenBank/DDBJ whole genome shotgun (WGS) entry which is preliminary data.</text>
</comment>
<dbReference type="AlphaFoldDB" id="A0A917XYS5"/>
<evidence type="ECO:0000313" key="2">
    <source>
        <dbReference type="Proteomes" id="UP000624041"/>
    </source>
</evidence>
<dbReference type="RefSeq" id="WP_188857041.1">
    <property type="nucleotide sequence ID" value="NZ_BMOS01000012.1"/>
</dbReference>
<sequence>MSKQLTTIPISQLEELQTSGAGFDILRYLALPDLLGNEAPTLLYFMGKNLARKFEINSIDDITYIFEMLGIGKMELVKEKKQEKIFHLLSDSVVLRLKGPLEADFRLEAGFLAEAVQMIDGIECECKEEINRRIHQIQFTVFYTN</sequence>
<evidence type="ECO:0000313" key="1">
    <source>
        <dbReference type="EMBL" id="GGN58221.1"/>
    </source>
</evidence>
<keyword evidence="2" id="KW-1185">Reference proteome</keyword>
<evidence type="ECO:0008006" key="3">
    <source>
        <dbReference type="Google" id="ProtNLM"/>
    </source>
</evidence>
<dbReference type="Proteomes" id="UP000624041">
    <property type="component" value="Unassembled WGS sequence"/>
</dbReference>
<dbReference type="EMBL" id="BMOS01000012">
    <property type="protein sequence ID" value="GGN58221.1"/>
    <property type="molecule type" value="Genomic_DNA"/>
</dbReference>
<dbReference type="SUPFAM" id="SSF111126">
    <property type="entry name" value="Ligand-binding domain in the NO signalling and Golgi transport"/>
    <property type="match status" value="1"/>
</dbReference>
<organism evidence="1 2">
    <name type="scientific">Oceanobacillus indicireducens</name>
    <dbReference type="NCBI Taxonomy" id="1004261"/>
    <lineage>
        <taxon>Bacteria</taxon>
        <taxon>Bacillati</taxon>
        <taxon>Bacillota</taxon>
        <taxon>Bacilli</taxon>
        <taxon>Bacillales</taxon>
        <taxon>Bacillaceae</taxon>
        <taxon>Oceanobacillus</taxon>
    </lineage>
</organism>
<reference evidence="1" key="1">
    <citation type="journal article" date="2014" name="Int. J. Syst. Evol. Microbiol.">
        <title>Complete genome sequence of Corynebacterium casei LMG S-19264T (=DSM 44701T), isolated from a smear-ripened cheese.</title>
        <authorList>
            <consortium name="US DOE Joint Genome Institute (JGI-PGF)"/>
            <person name="Walter F."/>
            <person name="Albersmeier A."/>
            <person name="Kalinowski J."/>
            <person name="Ruckert C."/>
        </authorList>
    </citation>
    <scope>NUCLEOTIDE SEQUENCE</scope>
    <source>
        <strain evidence="1">JCM 17251</strain>
    </source>
</reference>
<reference evidence="1" key="2">
    <citation type="submission" date="2020-09" db="EMBL/GenBank/DDBJ databases">
        <authorList>
            <person name="Sun Q."/>
            <person name="Ohkuma M."/>
        </authorList>
    </citation>
    <scope>NUCLEOTIDE SEQUENCE</scope>
    <source>
        <strain evidence="1">JCM 17251</strain>
    </source>
</reference>
<gene>
    <name evidence="1" type="ORF">GCM10007971_20030</name>
</gene>
<protein>
    <recommendedName>
        <fullName evidence="3">DUF2507 domain-containing protein</fullName>
    </recommendedName>
</protein>
<dbReference type="InterPro" id="IPR024096">
    <property type="entry name" value="NO_sig/Golgi_transp_ligand-bd"/>
</dbReference>
<dbReference type="InterPro" id="IPR019642">
    <property type="entry name" value="DUF2507"/>
</dbReference>
<dbReference type="Pfam" id="PF10702">
    <property type="entry name" value="DUF2507"/>
    <property type="match status" value="1"/>
</dbReference>
<name>A0A917XYS5_9BACI</name>
<proteinExistence type="predicted"/>